<evidence type="ECO:0000313" key="3">
    <source>
        <dbReference type="EMBL" id="JAG22892.1"/>
    </source>
</evidence>
<dbReference type="AlphaFoldDB" id="A0A0A9XQ73"/>
<organism evidence="3">
    <name type="scientific">Lygus hesperus</name>
    <name type="common">Western plant bug</name>
    <dbReference type="NCBI Taxonomy" id="30085"/>
    <lineage>
        <taxon>Eukaryota</taxon>
        <taxon>Metazoa</taxon>
        <taxon>Ecdysozoa</taxon>
        <taxon>Arthropoda</taxon>
        <taxon>Hexapoda</taxon>
        <taxon>Insecta</taxon>
        <taxon>Pterygota</taxon>
        <taxon>Neoptera</taxon>
        <taxon>Paraneoptera</taxon>
        <taxon>Hemiptera</taxon>
        <taxon>Heteroptera</taxon>
        <taxon>Panheteroptera</taxon>
        <taxon>Cimicomorpha</taxon>
        <taxon>Miridae</taxon>
        <taxon>Mirini</taxon>
        <taxon>Lygus</taxon>
    </lineage>
</organism>
<protein>
    <submittedName>
        <fullName evidence="3">Echinoderm microtubule-associated protein-like 5</fullName>
    </submittedName>
</protein>
<dbReference type="SUPFAM" id="SSF50978">
    <property type="entry name" value="WD40 repeat-like"/>
    <property type="match status" value="1"/>
</dbReference>
<evidence type="ECO:0000256" key="1">
    <source>
        <dbReference type="ARBA" id="ARBA00022574"/>
    </source>
</evidence>
<sequence length="191" mass="20409">GSLLDTTAHRYMNSQDSDSLVNLDDPNVEVVPVDGVGDATAAEDALQGACDEMNDVQPDVWDDSISCERLTPVRILSLHTDSVLQIVAVAATPLLVSGSCDDTAVLYDASTNQVVLREHFSDSVNCVACSADGTHIAMGSMDGIVRIFRVQQAAGTGWGVELCREVNLECDLEVLEWDVQWNHVLCGTGTG</sequence>
<keyword evidence="2" id="KW-0677">Repeat</keyword>
<keyword evidence="1" id="KW-0853">WD repeat</keyword>
<dbReference type="InterPro" id="IPR036322">
    <property type="entry name" value="WD40_repeat_dom_sf"/>
</dbReference>
<accession>A0A0A9XQ73</accession>
<reference evidence="3" key="1">
    <citation type="journal article" date="2014" name="PLoS ONE">
        <title>Transcriptome-Based Identification of ABC Transporters in the Western Tarnished Plant Bug Lygus hesperus.</title>
        <authorList>
            <person name="Hull J.J."/>
            <person name="Chaney K."/>
            <person name="Geib S.M."/>
            <person name="Fabrick J.A."/>
            <person name="Brent C.S."/>
            <person name="Walsh D."/>
            <person name="Lavine L.C."/>
        </authorList>
    </citation>
    <scope>NUCLEOTIDE SEQUENCE</scope>
</reference>
<dbReference type="InterPro" id="IPR001680">
    <property type="entry name" value="WD40_rpt"/>
</dbReference>
<dbReference type="Pfam" id="PF00400">
    <property type="entry name" value="WD40"/>
    <property type="match status" value="2"/>
</dbReference>
<gene>
    <name evidence="3" type="primary">Eml5_0</name>
    <name evidence="3" type="ORF">CM83_18170</name>
</gene>
<dbReference type="InterPro" id="IPR051179">
    <property type="entry name" value="WD_repeat_multifunction"/>
</dbReference>
<evidence type="ECO:0000256" key="2">
    <source>
        <dbReference type="ARBA" id="ARBA00022737"/>
    </source>
</evidence>
<feature type="non-terminal residue" evidence="3">
    <location>
        <position position="1"/>
    </location>
</feature>
<dbReference type="SMART" id="SM00320">
    <property type="entry name" value="WD40"/>
    <property type="match status" value="2"/>
</dbReference>
<name>A0A0A9XQ73_LYGHE</name>
<dbReference type="PANTHER" id="PTHR19857">
    <property type="entry name" value="MITOCHONDRIAL DIVISION PROTEIN 1-RELATED"/>
    <property type="match status" value="1"/>
</dbReference>
<proteinExistence type="predicted"/>
<dbReference type="PANTHER" id="PTHR19857:SF8">
    <property type="entry name" value="ANGIO-ASSOCIATED MIGRATORY CELL PROTEIN"/>
    <property type="match status" value="1"/>
</dbReference>
<reference evidence="3" key="2">
    <citation type="submission" date="2014-07" db="EMBL/GenBank/DDBJ databases">
        <authorList>
            <person name="Hull J."/>
        </authorList>
    </citation>
    <scope>NUCLEOTIDE SEQUENCE</scope>
</reference>
<dbReference type="EMBL" id="GBHO01020712">
    <property type="protein sequence ID" value="JAG22892.1"/>
    <property type="molecule type" value="Transcribed_RNA"/>
</dbReference>
<dbReference type="Gene3D" id="2.130.10.10">
    <property type="entry name" value="YVTN repeat-like/Quinoprotein amine dehydrogenase"/>
    <property type="match status" value="1"/>
</dbReference>
<dbReference type="InterPro" id="IPR015943">
    <property type="entry name" value="WD40/YVTN_repeat-like_dom_sf"/>
</dbReference>